<keyword evidence="5 8" id="KW-1133">Transmembrane helix</keyword>
<evidence type="ECO:0000256" key="5">
    <source>
        <dbReference type="ARBA" id="ARBA00022989"/>
    </source>
</evidence>
<evidence type="ECO:0000259" key="10">
    <source>
        <dbReference type="Pfam" id="PF02714"/>
    </source>
</evidence>
<dbReference type="Pfam" id="PF13967">
    <property type="entry name" value="RSN1_TM"/>
    <property type="match status" value="1"/>
</dbReference>
<dbReference type="InterPro" id="IPR003864">
    <property type="entry name" value="CSC1/OSCA1-like_7TM"/>
</dbReference>
<feature type="transmembrane region" description="Helical" evidence="8">
    <location>
        <begin position="360"/>
        <end position="385"/>
    </location>
</feature>
<dbReference type="Proteomes" id="UP000325558">
    <property type="component" value="Unassembled WGS sequence"/>
</dbReference>
<name>A0A5N6XUK8_9EURO</name>
<evidence type="ECO:0000256" key="1">
    <source>
        <dbReference type="ARBA" id="ARBA00004141"/>
    </source>
</evidence>
<evidence type="ECO:0000259" key="11">
    <source>
        <dbReference type="Pfam" id="PF12621"/>
    </source>
</evidence>
<accession>A0A5N6XUK8</accession>
<feature type="transmembrane region" description="Helical" evidence="8">
    <location>
        <begin position="520"/>
        <end position="546"/>
    </location>
</feature>
<protein>
    <recommendedName>
        <fullName evidence="15">DUF221 domain protein</fullName>
    </recommendedName>
</protein>
<evidence type="ECO:0000256" key="8">
    <source>
        <dbReference type="SAM" id="Phobius"/>
    </source>
</evidence>
<feature type="domain" description="10TM putative phosphate transporter extracellular tail" evidence="11">
    <location>
        <begin position="683"/>
        <end position="732"/>
    </location>
</feature>
<feature type="domain" description="CSC1/OSCA1-like cytosolic" evidence="13">
    <location>
        <begin position="102"/>
        <end position="302"/>
    </location>
</feature>
<evidence type="ECO:0000259" key="13">
    <source>
        <dbReference type="Pfam" id="PF14703"/>
    </source>
</evidence>
<evidence type="ECO:0000256" key="6">
    <source>
        <dbReference type="ARBA" id="ARBA00023136"/>
    </source>
</evidence>
<feature type="transmembrane region" description="Helical" evidence="8">
    <location>
        <begin position="406"/>
        <end position="430"/>
    </location>
</feature>
<organism evidence="14">
    <name type="scientific">Aspergillus arachidicola</name>
    <dbReference type="NCBI Taxonomy" id="656916"/>
    <lineage>
        <taxon>Eukaryota</taxon>
        <taxon>Fungi</taxon>
        <taxon>Dikarya</taxon>
        <taxon>Ascomycota</taxon>
        <taxon>Pezizomycotina</taxon>
        <taxon>Eurotiomycetes</taxon>
        <taxon>Eurotiomycetidae</taxon>
        <taxon>Eurotiales</taxon>
        <taxon>Aspergillaceae</taxon>
        <taxon>Aspergillus</taxon>
        <taxon>Aspergillus subgen. Circumdati</taxon>
    </lineage>
</organism>
<dbReference type="InterPro" id="IPR022257">
    <property type="entry name" value="PHM7_ext"/>
</dbReference>
<dbReference type="GO" id="GO:0005227">
    <property type="term" value="F:calcium-activated cation channel activity"/>
    <property type="evidence" value="ECO:0007669"/>
    <property type="project" value="InterPro"/>
</dbReference>
<dbReference type="InterPro" id="IPR032880">
    <property type="entry name" value="CSC1/OSCA1-like_N"/>
</dbReference>
<dbReference type="PANTHER" id="PTHR13018:SF20">
    <property type="entry name" value="SPORULATION-SPECIFIC PROTEIN 75"/>
    <property type="match status" value="1"/>
</dbReference>
<keyword evidence="9" id="KW-0732">Signal</keyword>
<comment type="subcellular location">
    <subcellularLocation>
        <location evidence="1">Membrane</location>
        <topology evidence="1">Multi-pass membrane protein</topology>
    </subcellularLocation>
</comment>
<feature type="transmembrane region" description="Helical" evidence="8">
    <location>
        <begin position="61"/>
        <end position="80"/>
    </location>
</feature>
<gene>
    <name evidence="14" type="ORF">BDV24DRAFT_169421</name>
</gene>
<dbReference type="Pfam" id="PF02714">
    <property type="entry name" value="RSN1_7TM"/>
    <property type="match status" value="1"/>
</dbReference>
<dbReference type="AlphaFoldDB" id="A0A5N6XUK8"/>
<keyword evidence="3" id="KW-0813">Transport</keyword>
<evidence type="ECO:0000256" key="7">
    <source>
        <dbReference type="SAM" id="MobiDB-lite"/>
    </source>
</evidence>
<dbReference type="OrthoDB" id="1076608at2759"/>
<proteinExistence type="inferred from homology"/>
<evidence type="ECO:0000256" key="4">
    <source>
        <dbReference type="ARBA" id="ARBA00022692"/>
    </source>
</evidence>
<comment type="similarity">
    <text evidence="2">Belongs to the CSC1 (TC 1.A.17) family.</text>
</comment>
<feature type="signal peptide" evidence="9">
    <location>
        <begin position="1"/>
        <end position="25"/>
    </location>
</feature>
<feature type="transmembrane region" description="Helical" evidence="8">
    <location>
        <begin position="315"/>
        <end position="340"/>
    </location>
</feature>
<feature type="region of interest" description="Disordered" evidence="7">
    <location>
        <begin position="643"/>
        <end position="672"/>
    </location>
</feature>
<dbReference type="GO" id="GO:0005886">
    <property type="term" value="C:plasma membrane"/>
    <property type="evidence" value="ECO:0007669"/>
    <property type="project" value="TreeGrafter"/>
</dbReference>
<dbReference type="PANTHER" id="PTHR13018">
    <property type="entry name" value="PROBABLE MEMBRANE PROTEIN DUF221-RELATED"/>
    <property type="match status" value="1"/>
</dbReference>
<dbReference type="Pfam" id="PF14703">
    <property type="entry name" value="PHM7_cyt"/>
    <property type="match status" value="1"/>
</dbReference>
<evidence type="ECO:0008006" key="15">
    <source>
        <dbReference type="Google" id="ProtNLM"/>
    </source>
</evidence>
<feature type="transmembrane region" description="Helical" evidence="8">
    <location>
        <begin position="566"/>
        <end position="588"/>
    </location>
</feature>
<feature type="domain" description="CSC1/OSCA1-like 7TM region" evidence="10">
    <location>
        <begin position="313"/>
        <end position="585"/>
    </location>
</feature>
<dbReference type="EMBL" id="ML737225">
    <property type="protein sequence ID" value="KAE8335250.1"/>
    <property type="molecule type" value="Genomic_DNA"/>
</dbReference>
<dbReference type="InterPro" id="IPR045122">
    <property type="entry name" value="Csc1-like"/>
</dbReference>
<feature type="transmembrane region" description="Helical" evidence="8">
    <location>
        <begin position="600"/>
        <end position="622"/>
    </location>
</feature>
<keyword evidence="4 8" id="KW-0812">Transmembrane</keyword>
<sequence>MLFKIFCILMIFLLPVLLPVNLIGGKGTHLENGGAGGPRWNVTGLDQLAWGNIQPQNSERYWVHLVLAAFTIICICSVFLRELQDYIRVRHAYLVDPKTAIRTILVTNIPNAWLPQETQPPNKGRCRAISHLVEKLYFVYETFPGGVQEIWLNRQSMGDMLLAIHRRSWIQDKLEAAVTNLIIRCNQAYQKGLSRIQGPAPNVCHTDKRYRERMRRPTWDAKWRLYRPWAMVDTIRYCCEKIQRLTEEIEKQKRNVYPARSAFIEFIEPLSAHLACQVACHHQAGRLQAQLVLGPEDVIWANVSLTGWQVYLRRILCVAAMMAITVAGAPLVAGTGILSQLSYLRKAFPSLTWIDKLPDWFISAAQGLLPSLCLALLMMLLPALLRWLCRQQGLHTRVAVELMMQQYYFAFLFIQLFLVVAVSCSFSTIYRSATEITSWPTLLAENVPKASNYFLSFLILQAMSISAGELAQIARLLRSVVLRALPESTARQKWNRMHQLPELEWGTFFPLYTTLACIGFIYCIIAPIIVLFNVVTFGLFILVYRYNTLFVIRFRFDTGGLLFPRAIHQLFTGLYVMELCLIGMFFLVRDTHGRSAGRPQAFVMIVMLLLTLSYQVILVRIFHPMLKHLPVSLSVLPEPDTASGRIRHSQDMGPSCDAPAEQTDDTEPSDAPSIRWAGKVGNSVIWIPQDRLGISEAERQCISAGYNNTILVTTDGQKLDHKLRVCYTKDPPNALVDGPGWESAILRP</sequence>
<evidence type="ECO:0000259" key="12">
    <source>
        <dbReference type="Pfam" id="PF13967"/>
    </source>
</evidence>
<reference evidence="14" key="1">
    <citation type="submission" date="2019-04" db="EMBL/GenBank/DDBJ databases">
        <title>Friends and foes A comparative genomics study of 23 Aspergillus species from section Flavi.</title>
        <authorList>
            <consortium name="DOE Joint Genome Institute"/>
            <person name="Kjaerbolling I."/>
            <person name="Vesth T."/>
            <person name="Frisvad J.C."/>
            <person name="Nybo J.L."/>
            <person name="Theobald S."/>
            <person name="Kildgaard S."/>
            <person name="Isbrandt T."/>
            <person name="Kuo A."/>
            <person name="Sato A."/>
            <person name="Lyhne E.K."/>
            <person name="Kogle M.E."/>
            <person name="Wiebenga A."/>
            <person name="Kun R.S."/>
            <person name="Lubbers R.J."/>
            <person name="Makela M.R."/>
            <person name="Barry K."/>
            <person name="Chovatia M."/>
            <person name="Clum A."/>
            <person name="Daum C."/>
            <person name="Haridas S."/>
            <person name="He G."/>
            <person name="LaButti K."/>
            <person name="Lipzen A."/>
            <person name="Mondo S."/>
            <person name="Riley R."/>
            <person name="Salamov A."/>
            <person name="Simmons B.A."/>
            <person name="Magnuson J.K."/>
            <person name="Henrissat B."/>
            <person name="Mortensen U.H."/>
            <person name="Larsen T.O."/>
            <person name="Devries R.P."/>
            <person name="Grigoriev I.V."/>
            <person name="Machida M."/>
            <person name="Baker S.E."/>
            <person name="Andersen M.R."/>
        </authorList>
    </citation>
    <scope>NUCLEOTIDE SEQUENCE</scope>
    <source>
        <strain evidence="14">CBS 117612</strain>
    </source>
</reference>
<feature type="chain" id="PRO_5025031326" description="DUF221 domain protein" evidence="9">
    <location>
        <begin position="26"/>
        <end position="748"/>
    </location>
</feature>
<dbReference type="InterPro" id="IPR027815">
    <property type="entry name" value="CSC1/OSCA1-like_cyt"/>
</dbReference>
<keyword evidence="6 8" id="KW-0472">Membrane</keyword>
<evidence type="ECO:0000256" key="9">
    <source>
        <dbReference type="SAM" id="SignalP"/>
    </source>
</evidence>
<feature type="domain" description="CSC1/OSCA1-like N-terminal transmembrane" evidence="12">
    <location>
        <begin position="1"/>
        <end position="82"/>
    </location>
</feature>
<dbReference type="Pfam" id="PF12621">
    <property type="entry name" value="PHM7_ext"/>
    <property type="match status" value="1"/>
</dbReference>
<evidence type="ECO:0000256" key="2">
    <source>
        <dbReference type="ARBA" id="ARBA00007779"/>
    </source>
</evidence>
<evidence type="ECO:0000313" key="14">
    <source>
        <dbReference type="EMBL" id="KAE8335250.1"/>
    </source>
</evidence>
<evidence type="ECO:0000256" key="3">
    <source>
        <dbReference type="ARBA" id="ARBA00022448"/>
    </source>
</evidence>